<dbReference type="RefSeq" id="WP_064468841.1">
    <property type="nucleotide sequence ID" value="NZ_LDJR01000060.1"/>
</dbReference>
<evidence type="ECO:0000256" key="3">
    <source>
        <dbReference type="ARBA" id="ARBA00023163"/>
    </source>
</evidence>
<accession>A0A177ZIZ6</accession>
<feature type="domain" description="HTH araC/xylS-type" evidence="5">
    <location>
        <begin position="652"/>
        <end position="751"/>
    </location>
</feature>
<dbReference type="PANTHER" id="PTHR43280">
    <property type="entry name" value="ARAC-FAMILY TRANSCRIPTIONAL REGULATOR"/>
    <property type="match status" value="1"/>
</dbReference>
<keyword evidence="3" id="KW-0804">Transcription</keyword>
<dbReference type="Pfam" id="PF12833">
    <property type="entry name" value="HTH_18"/>
    <property type="match status" value="1"/>
</dbReference>
<dbReference type="AlphaFoldDB" id="A0A177ZIZ6"/>
<keyword evidence="4" id="KW-0812">Transmembrane</keyword>
<keyword evidence="4" id="KW-0472">Membrane</keyword>
<dbReference type="Gene3D" id="1.10.10.60">
    <property type="entry name" value="Homeodomain-like"/>
    <property type="match status" value="2"/>
</dbReference>
<dbReference type="SMART" id="SM00342">
    <property type="entry name" value="HTH_ARAC"/>
    <property type="match status" value="1"/>
</dbReference>
<dbReference type="GO" id="GO:0043565">
    <property type="term" value="F:sequence-specific DNA binding"/>
    <property type="evidence" value="ECO:0007669"/>
    <property type="project" value="InterPro"/>
</dbReference>
<dbReference type="Proteomes" id="UP000077881">
    <property type="component" value="Unassembled WGS sequence"/>
</dbReference>
<feature type="transmembrane region" description="Helical" evidence="4">
    <location>
        <begin position="294"/>
        <end position="314"/>
    </location>
</feature>
<dbReference type="SUPFAM" id="SSF46689">
    <property type="entry name" value="Homeodomain-like"/>
    <property type="match status" value="1"/>
</dbReference>
<feature type="transmembrane region" description="Helical" evidence="4">
    <location>
        <begin position="12"/>
        <end position="35"/>
    </location>
</feature>
<dbReference type="Pfam" id="PF17853">
    <property type="entry name" value="GGDEF_2"/>
    <property type="match status" value="1"/>
</dbReference>
<dbReference type="PROSITE" id="PS01124">
    <property type="entry name" value="HTH_ARAC_FAMILY_2"/>
    <property type="match status" value="1"/>
</dbReference>
<evidence type="ECO:0000313" key="6">
    <source>
        <dbReference type="EMBL" id="OAK67583.1"/>
    </source>
</evidence>
<dbReference type="InterPro" id="IPR018060">
    <property type="entry name" value="HTH_AraC"/>
</dbReference>
<name>A0A177ZIZ6_9BACI</name>
<keyword evidence="2" id="KW-0238">DNA-binding</keyword>
<dbReference type="STRING" id="217031.ABB05_20915"/>
<dbReference type="PATRIC" id="fig|217031.6.peg.4545"/>
<evidence type="ECO:0000313" key="7">
    <source>
        <dbReference type="Proteomes" id="UP000077881"/>
    </source>
</evidence>
<evidence type="ECO:0000259" key="5">
    <source>
        <dbReference type="PROSITE" id="PS01124"/>
    </source>
</evidence>
<dbReference type="PANTHER" id="PTHR43280:SF2">
    <property type="entry name" value="HTH-TYPE TRANSCRIPTIONAL REGULATOR EXSA"/>
    <property type="match status" value="1"/>
</dbReference>
<dbReference type="GO" id="GO:0003700">
    <property type="term" value="F:DNA-binding transcription factor activity"/>
    <property type="evidence" value="ECO:0007669"/>
    <property type="project" value="InterPro"/>
</dbReference>
<keyword evidence="1" id="KW-0805">Transcription regulation</keyword>
<dbReference type="InterPro" id="IPR009057">
    <property type="entry name" value="Homeodomain-like_sf"/>
</dbReference>
<reference evidence="6 7" key="1">
    <citation type="submission" date="2015-05" db="EMBL/GenBank/DDBJ databases">
        <title>Comparison of genome.</title>
        <authorList>
            <person name="Zheng Z."/>
            <person name="Sun M."/>
        </authorList>
    </citation>
    <scope>NUCLEOTIDE SEQUENCE [LARGE SCALE GENOMIC DNA]</scope>
    <source>
        <strain evidence="6 7">G25-74</strain>
    </source>
</reference>
<keyword evidence="7" id="KW-1185">Reference proteome</keyword>
<gene>
    <name evidence="6" type="ORF">ABB05_20915</name>
</gene>
<sequence>MLRRKGKSSLIYKYIISYFFVFLIPFVFMSLFLYYNSVSSLRGEIEQSNLNKLEQVENMTNERMKELSNTATRIAYDPRLTPYMLKHGYYGGEAQNELKKYKDNSSIIHELFVYFHDQGKFIYSSNGLYTFETLTNKNYRFDSWSTENMVEKLHTTQPLVIPVGDVTLKNSVKDRIIAFIFPITPNNPHPYGAVMYFVEESVLTNMIDNILGDFKGNTYILDEKSQPIVAAVKDKEVSFDQIDQLELSKHGVQTIQMNGKKYSLTTVTSDVSGWTFLTLMDADQFFERVVHREAFIMMLLVILFLVGLIVAILLGKKQYRPIRGLLEMTTMGNGRRNNWQGENELDVIHKTITKVFKDHKSLSETVDLQKPYAKKQLLTKMLNESFPDEQEIESMLQALNMEMNKGPHFVAIVEFQKEQYEKELTEKKDQVLYSLSTISFSNATVNAVDLLYQNGLAFIISLRDAHKVEQQRRMLGEELQQYIQQHSPINALIVAVGTSYTKKNHINRSYIEALATLDYKFASPHGSLVFFEDLGSANERALGYPQEDQIKLAQSLKQGDQVVALETLDTIFSSLVEGEGSIQVLKYICFDIINTVIKTAIELQLMENLDNVKELGDFRSVEELKQRLTPIISGICQQVEDKTENRSQSLRRDLLLYINEHYKQYDLSLEGIAHHYHLSVPYLSKFIKEQTGETFTQYVLSLRMEEAKKQLRETDYPIKKIVMEIGYKDVANFTRRFKQIEGITPGQYRKLNR</sequence>
<protein>
    <recommendedName>
        <fullName evidence="5">HTH araC/xylS-type domain-containing protein</fullName>
    </recommendedName>
</protein>
<organism evidence="6 7">
    <name type="scientific">Lederbergia galactosidilytica</name>
    <dbReference type="NCBI Taxonomy" id="217031"/>
    <lineage>
        <taxon>Bacteria</taxon>
        <taxon>Bacillati</taxon>
        <taxon>Bacillota</taxon>
        <taxon>Bacilli</taxon>
        <taxon>Bacillales</taxon>
        <taxon>Bacillaceae</taxon>
        <taxon>Lederbergia</taxon>
    </lineage>
</organism>
<evidence type="ECO:0000256" key="4">
    <source>
        <dbReference type="SAM" id="Phobius"/>
    </source>
</evidence>
<proteinExistence type="predicted"/>
<comment type="caution">
    <text evidence="6">The sequence shown here is derived from an EMBL/GenBank/DDBJ whole genome shotgun (WGS) entry which is preliminary data.</text>
</comment>
<evidence type="ECO:0000256" key="1">
    <source>
        <dbReference type="ARBA" id="ARBA00023015"/>
    </source>
</evidence>
<keyword evidence="4" id="KW-1133">Transmembrane helix</keyword>
<dbReference type="EMBL" id="LDJR01000060">
    <property type="protein sequence ID" value="OAK67583.1"/>
    <property type="molecule type" value="Genomic_DNA"/>
</dbReference>
<dbReference type="InterPro" id="IPR041522">
    <property type="entry name" value="CdaR_GGDEF"/>
</dbReference>
<evidence type="ECO:0000256" key="2">
    <source>
        <dbReference type="ARBA" id="ARBA00023125"/>
    </source>
</evidence>
<dbReference type="OrthoDB" id="1975037at2"/>